<dbReference type="GO" id="GO:0043531">
    <property type="term" value="F:ADP binding"/>
    <property type="evidence" value="ECO:0007669"/>
    <property type="project" value="InterPro"/>
</dbReference>
<reference evidence="10" key="1">
    <citation type="journal article" date="2017" name="Gigascience">
        <title>The genome draft of coconut (Cocos nucifera).</title>
        <authorList>
            <person name="Xiao Y."/>
            <person name="Xu P."/>
            <person name="Fan H."/>
            <person name="Baudouin L."/>
            <person name="Xia W."/>
            <person name="Bocs S."/>
            <person name="Xu J."/>
            <person name="Li Q."/>
            <person name="Guo A."/>
            <person name="Zhou L."/>
            <person name="Li J."/>
            <person name="Wu Y."/>
            <person name="Ma Z."/>
            <person name="Armero A."/>
            <person name="Issali A.E."/>
            <person name="Liu N."/>
            <person name="Peng M."/>
            <person name="Yang Y."/>
        </authorList>
    </citation>
    <scope>NUCLEOTIDE SEQUENCE</scope>
    <source>
        <tissue evidence="10">Spear leaf of Hainan Tall coconut</tissue>
    </source>
</reference>
<evidence type="ECO:0000313" key="11">
    <source>
        <dbReference type="Proteomes" id="UP000797356"/>
    </source>
</evidence>
<evidence type="ECO:0000259" key="8">
    <source>
        <dbReference type="Pfam" id="PF18052"/>
    </source>
</evidence>
<dbReference type="GO" id="GO:0002758">
    <property type="term" value="P:innate immune response-activating signaling pathway"/>
    <property type="evidence" value="ECO:0007669"/>
    <property type="project" value="UniProtKB-ARBA"/>
</dbReference>
<dbReference type="InterPro" id="IPR027417">
    <property type="entry name" value="P-loop_NTPase"/>
</dbReference>
<dbReference type="InterPro" id="IPR041118">
    <property type="entry name" value="Rx_N"/>
</dbReference>
<accession>A0A8K0N097</accession>
<dbReference type="InterPro" id="IPR058922">
    <property type="entry name" value="WHD_DRP"/>
</dbReference>
<dbReference type="PANTHER" id="PTHR36766">
    <property type="entry name" value="PLANT BROAD-SPECTRUM MILDEW RESISTANCE PROTEIN RPW8"/>
    <property type="match status" value="1"/>
</dbReference>
<dbReference type="PRINTS" id="PR00364">
    <property type="entry name" value="DISEASERSIST"/>
</dbReference>
<reference evidence="10" key="2">
    <citation type="submission" date="2019-07" db="EMBL/GenBank/DDBJ databases">
        <authorList>
            <person name="Yang Y."/>
            <person name="Bocs S."/>
            <person name="Baudouin L."/>
        </authorList>
    </citation>
    <scope>NUCLEOTIDE SEQUENCE</scope>
    <source>
        <tissue evidence="10">Spear leaf of Hainan Tall coconut</tissue>
    </source>
</reference>
<dbReference type="InterPro" id="IPR038005">
    <property type="entry name" value="RX-like_CC"/>
</dbReference>
<dbReference type="GO" id="GO:0005524">
    <property type="term" value="F:ATP binding"/>
    <property type="evidence" value="ECO:0007669"/>
    <property type="project" value="UniProtKB-KW"/>
</dbReference>
<feature type="domain" description="Disease resistance N-terminal" evidence="8">
    <location>
        <begin position="10"/>
        <end position="93"/>
    </location>
</feature>
<dbReference type="FunFam" id="1.10.10.10:FF:000322">
    <property type="entry name" value="Probable disease resistance protein At1g63360"/>
    <property type="match status" value="1"/>
</dbReference>
<feature type="domain" description="NB-ARC" evidence="7">
    <location>
        <begin position="167"/>
        <end position="207"/>
    </location>
</feature>
<dbReference type="AlphaFoldDB" id="A0A8K0N097"/>
<dbReference type="GO" id="GO:0042742">
    <property type="term" value="P:defense response to bacterium"/>
    <property type="evidence" value="ECO:0007669"/>
    <property type="project" value="UniProtKB-ARBA"/>
</dbReference>
<feature type="domain" description="NB-ARC" evidence="7">
    <location>
        <begin position="216"/>
        <end position="309"/>
    </location>
</feature>
<keyword evidence="3" id="KW-0677">Repeat</keyword>
<evidence type="ECO:0000256" key="1">
    <source>
        <dbReference type="ARBA" id="ARBA00008894"/>
    </source>
</evidence>
<proteinExistence type="inferred from homology"/>
<dbReference type="Gene3D" id="1.10.10.10">
    <property type="entry name" value="Winged helix-like DNA-binding domain superfamily/Winged helix DNA-binding domain"/>
    <property type="match status" value="1"/>
</dbReference>
<dbReference type="InterPro" id="IPR042197">
    <property type="entry name" value="Apaf_helical"/>
</dbReference>
<dbReference type="Proteomes" id="UP000797356">
    <property type="component" value="Chromosome 4"/>
</dbReference>
<evidence type="ECO:0000259" key="9">
    <source>
        <dbReference type="Pfam" id="PF23559"/>
    </source>
</evidence>
<name>A0A8K0N097_COCNU</name>
<evidence type="ECO:0000256" key="5">
    <source>
        <dbReference type="ARBA" id="ARBA00022821"/>
    </source>
</evidence>
<keyword evidence="6" id="KW-0067">ATP-binding</keyword>
<evidence type="ECO:0000256" key="4">
    <source>
        <dbReference type="ARBA" id="ARBA00022741"/>
    </source>
</evidence>
<dbReference type="Gene3D" id="3.40.50.300">
    <property type="entry name" value="P-loop containing nucleotide triphosphate hydrolases"/>
    <property type="match status" value="1"/>
</dbReference>
<dbReference type="OrthoDB" id="777601at2759"/>
<dbReference type="Pfam" id="PF18052">
    <property type="entry name" value="Rx_N"/>
    <property type="match status" value="1"/>
</dbReference>
<sequence>MVGTMIASQIVTAMIGKLGCRISEEFGLLRRFKDDLEDLRSSLTAIRAVLQDAEERSAKDEALRDWLKKLKDVAYDVDDLLDEFDTDSAQRKKVKMVCRFFSHFNPLTFGCMMMVHKMKCLIERLDKIVEEKNKFHLSAPNRWPEIEKRDTFSMVDESRTVGRDGDKGKIMKLLLDTTTEEDVSVIPIVGMGGLGKTTLAQLVFNDRRINNATKEKCDINNLESIASCLARVFTERRYLLVLGDCWNENQDEWEKLKLLLKDGKRGSKIIVTTRSKKVAMIMKTVEPFHLQGLSIDDCWELFKWKTFEKGEEDKYPNLVIIGMEIVKKCGGVPLAANALGSLMRFKRMEDAWLAVKNSEIWKLEQEDTILPSLRLSYTQMPSPLKQCFAYCSIFPKHFEIGKEKLIKQWIALGFIRSREGQSWPLEDKGNEYFNHLLWMSFLQEVEEDKSLGRMK</sequence>
<organism evidence="10 11">
    <name type="scientific">Cocos nucifera</name>
    <name type="common">Coconut palm</name>
    <dbReference type="NCBI Taxonomy" id="13894"/>
    <lineage>
        <taxon>Eukaryota</taxon>
        <taxon>Viridiplantae</taxon>
        <taxon>Streptophyta</taxon>
        <taxon>Embryophyta</taxon>
        <taxon>Tracheophyta</taxon>
        <taxon>Spermatophyta</taxon>
        <taxon>Magnoliopsida</taxon>
        <taxon>Liliopsida</taxon>
        <taxon>Arecaceae</taxon>
        <taxon>Arecoideae</taxon>
        <taxon>Cocoseae</taxon>
        <taxon>Attaleinae</taxon>
        <taxon>Cocos</taxon>
    </lineage>
</organism>
<keyword evidence="11" id="KW-1185">Reference proteome</keyword>
<dbReference type="InterPro" id="IPR036388">
    <property type="entry name" value="WH-like_DNA-bd_sf"/>
</dbReference>
<evidence type="ECO:0000256" key="6">
    <source>
        <dbReference type="ARBA" id="ARBA00022840"/>
    </source>
</evidence>
<keyword evidence="4" id="KW-0547">Nucleotide-binding</keyword>
<keyword evidence="5" id="KW-0611">Plant defense</keyword>
<dbReference type="Gene3D" id="1.20.5.4130">
    <property type="match status" value="1"/>
</dbReference>
<dbReference type="CDD" id="cd14798">
    <property type="entry name" value="RX-CC_like"/>
    <property type="match status" value="1"/>
</dbReference>
<evidence type="ECO:0000256" key="3">
    <source>
        <dbReference type="ARBA" id="ARBA00022737"/>
    </source>
</evidence>
<dbReference type="GO" id="GO:0009626">
    <property type="term" value="P:plant-type hypersensitive response"/>
    <property type="evidence" value="ECO:0007669"/>
    <property type="project" value="UniProtKB-ARBA"/>
</dbReference>
<dbReference type="InterPro" id="IPR002182">
    <property type="entry name" value="NB-ARC"/>
</dbReference>
<feature type="domain" description="Disease resistance protein winged helix" evidence="9">
    <location>
        <begin position="393"/>
        <end position="450"/>
    </location>
</feature>
<dbReference type="PANTHER" id="PTHR36766:SF39">
    <property type="entry name" value="DISEASE RESISTANCE PROTEIN RGA3"/>
    <property type="match status" value="1"/>
</dbReference>
<evidence type="ECO:0000313" key="10">
    <source>
        <dbReference type="EMBL" id="KAG1338885.1"/>
    </source>
</evidence>
<dbReference type="Gene3D" id="1.10.8.430">
    <property type="entry name" value="Helical domain of apoptotic protease-activating factors"/>
    <property type="match status" value="1"/>
</dbReference>
<dbReference type="Pfam" id="PF00931">
    <property type="entry name" value="NB-ARC"/>
    <property type="match status" value="2"/>
</dbReference>
<evidence type="ECO:0000256" key="2">
    <source>
        <dbReference type="ARBA" id="ARBA00022614"/>
    </source>
</evidence>
<comment type="similarity">
    <text evidence="1">Belongs to the disease resistance NB-LRR family.</text>
</comment>
<protein>
    <submittedName>
        <fullName evidence="10">Putative disease resistance protein RGA3</fullName>
    </submittedName>
</protein>
<evidence type="ECO:0000259" key="7">
    <source>
        <dbReference type="Pfam" id="PF00931"/>
    </source>
</evidence>
<dbReference type="EMBL" id="CM017875">
    <property type="protein sequence ID" value="KAG1338885.1"/>
    <property type="molecule type" value="Genomic_DNA"/>
</dbReference>
<gene>
    <name evidence="10" type="ORF">COCNU_04G011910</name>
</gene>
<comment type="caution">
    <text evidence="10">The sequence shown here is derived from an EMBL/GenBank/DDBJ whole genome shotgun (WGS) entry which is preliminary data.</text>
</comment>
<keyword evidence="2" id="KW-0433">Leucine-rich repeat</keyword>
<dbReference type="Pfam" id="PF23559">
    <property type="entry name" value="WHD_DRP"/>
    <property type="match status" value="1"/>
</dbReference>
<dbReference type="SUPFAM" id="SSF52540">
    <property type="entry name" value="P-loop containing nucleoside triphosphate hydrolases"/>
    <property type="match status" value="1"/>
</dbReference>